<name>A0A6J7WVP9_9CAUD</name>
<evidence type="ECO:0000313" key="1">
    <source>
        <dbReference type="EMBL" id="CAB5220915.1"/>
    </source>
</evidence>
<accession>A0A6J7WVP9</accession>
<dbReference type="EMBL" id="LR798288">
    <property type="protein sequence ID" value="CAB5220915.1"/>
    <property type="molecule type" value="Genomic_DNA"/>
</dbReference>
<dbReference type="SUPFAM" id="SSF53098">
    <property type="entry name" value="Ribonuclease H-like"/>
    <property type="match status" value="1"/>
</dbReference>
<sequence length="182" mass="21311">MRIVGVDYSLSSPCVCVFDGEEFSYDNCKFYYLTNNKKYDIDRDNILGDLHEEYLSNEQRYFNIADWVLTKLEECDIVYIEGYSMGSTGMVFNIAENAGLLKHYLWKQNHEYHVVPPTVIKKFATGKGNANKERLQECFIEETGVDLKKMLDMTEKQWNPSSDIIDAYYICKYGHQQEKDNE</sequence>
<dbReference type="InterPro" id="IPR036397">
    <property type="entry name" value="RNaseH_sf"/>
</dbReference>
<dbReference type="InterPro" id="IPR012337">
    <property type="entry name" value="RNaseH-like_sf"/>
</dbReference>
<protein>
    <submittedName>
        <fullName evidence="1">Uncharacterized protein</fullName>
    </submittedName>
</protein>
<dbReference type="Gene3D" id="3.30.420.10">
    <property type="entry name" value="Ribonuclease H-like superfamily/Ribonuclease H"/>
    <property type="match status" value="1"/>
</dbReference>
<dbReference type="GO" id="GO:0003676">
    <property type="term" value="F:nucleic acid binding"/>
    <property type="evidence" value="ECO:0007669"/>
    <property type="project" value="InterPro"/>
</dbReference>
<reference evidence="1" key="1">
    <citation type="submission" date="2020-05" db="EMBL/GenBank/DDBJ databases">
        <authorList>
            <person name="Chiriac C."/>
            <person name="Salcher M."/>
            <person name="Ghai R."/>
            <person name="Kavagutti S V."/>
        </authorList>
    </citation>
    <scope>NUCLEOTIDE SEQUENCE</scope>
</reference>
<proteinExistence type="predicted"/>
<organism evidence="1">
    <name type="scientific">uncultured Caudovirales phage</name>
    <dbReference type="NCBI Taxonomy" id="2100421"/>
    <lineage>
        <taxon>Viruses</taxon>
        <taxon>Duplodnaviria</taxon>
        <taxon>Heunggongvirae</taxon>
        <taxon>Uroviricota</taxon>
        <taxon>Caudoviricetes</taxon>
        <taxon>Peduoviridae</taxon>
        <taxon>Maltschvirus</taxon>
        <taxon>Maltschvirus maltsch</taxon>
    </lineage>
</organism>
<gene>
    <name evidence="1" type="ORF">UFOVP247_56</name>
</gene>